<dbReference type="InterPro" id="IPR011852">
    <property type="entry name" value="TRAP_TAXI"/>
</dbReference>
<dbReference type="EMBL" id="SADE01000001">
    <property type="protein sequence ID" value="RVU38319.1"/>
    <property type="molecule type" value="Genomic_DNA"/>
</dbReference>
<sequence length="320" mass="34391">MKKFIHALMLSAPLVLAGNVAAQADEFIRIASGPSGGSWYPLGAKMAEIFNDIDGLAVSNGPGGGVGNVLDVNNKEAEIGWTYGHTAYDGLKGNAPVFKAANPNIRHLATLYPAAIQTAVPKDSDIQGYGDLKDKNLSPGKLTWSGYAAAQLIFSKYGYSVDDVKNAGGTVHHVGYSDSVSLMKDGHIDAYTALTSFPQATFLDLEFSPGIRFLPVDKEVLDGIRKENPGYIQVDLSGEQYKSLEGKTVPTLGAVTIMVVNADVPDDVVYEITKALWEHHDDLVQVKDVWKTVKLENALLGAALDVHPGAKRFYDEKGVK</sequence>
<name>A0A3S3UQN9_9PROT</name>
<comment type="caution">
    <text evidence="2">The sequence shown here is derived from an EMBL/GenBank/DDBJ whole genome shotgun (WGS) entry which is preliminary data.</text>
</comment>
<proteinExistence type="predicted"/>
<keyword evidence="3" id="KW-1185">Reference proteome</keyword>
<gene>
    <name evidence="2" type="ORF">EOI86_03235</name>
</gene>
<dbReference type="AlphaFoldDB" id="A0A3S3UQN9"/>
<evidence type="ECO:0000313" key="2">
    <source>
        <dbReference type="EMBL" id="RVU38319.1"/>
    </source>
</evidence>
<protein>
    <submittedName>
        <fullName evidence="2">TAXI family TRAP transporter solute-binding subunit</fullName>
    </submittedName>
</protein>
<feature type="chain" id="PRO_5018563415" evidence="1">
    <location>
        <begin position="18"/>
        <end position="320"/>
    </location>
</feature>
<dbReference type="RefSeq" id="WP_127763691.1">
    <property type="nucleotide sequence ID" value="NZ_SADE01000001.1"/>
</dbReference>
<evidence type="ECO:0000256" key="1">
    <source>
        <dbReference type="SAM" id="SignalP"/>
    </source>
</evidence>
<dbReference type="CDD" id="cd13520">
    <property type="entry name" value="PBP2_TAXI_TRAP"/>
    <property type="match status" value="1"/>
</dbReference>
<accession>A0A3S3UQN9</accession>
<dbReference type="NCBIfam" id="TIGR02122">
    <property type="entry name" value="TRAP_TAXI"/>
    <property type="match status" value="1"/>
</dbReference>
<organism evidence="2 3">
    <name type="scientific">Hwanghaeella grinnelliae</name>
    <dbReference type="NCBI Taxonomy" id="2500179"/>
    <lineage>
        <taxon>Bacteria</taxon>
        <taxon>Pseudomonadati</taxon>
        <taxon>Pseudomonadota</taxon>
        <taxon>Alphaproteobacteria</taxon>
        <taxon>Rhodospirillales</taxon>
        <taxon>Rhodospirillaceae</taxon>
        <taxon>Hwanghaeella</taxon>
    </lineage>
</organism>
<reference evidence="3" key="1">
    <citation type="submission" date="2019-01" db="EMBL/GenBank/DDBJ databases">
        <title>Gri0909 isolated from a small marine red alga.</title>
        <authorList>
            <person name="Kim J."/>
            <person name="Jeong S.E."/>
            <person name="Jeon C.O."/>
        </authorList>
    </citation>
    <scope>NUCLEOTIDE SEQUENCE [LARGE SCALE GENOMIC DNA]</scope>
    <source>
        <strain evidence="3">Gri0909</strain>
    </source>
</reference>
<keyword evidence="1" id="KW-0732">Signal</keyword>
<dbReference type="OrthoDB" id="8477520at2"/>
<evidence type="ECO:0000313" key="3">
    <source>
        <dbReference type="Proteomes" id="UP000287447"/>
    </source>
</evidence>
<dbReference type="PANTHER" id="PTHR42941:SF1">
    <property type="entry name" value="SLL1037 PROTEIN"/>
    <property type="match status" value="1"/>
</dbReference>
<dbReference type="SUPFAM" id="SSF53850">
    <property type="entry name" value="Periplasmic binding protein-like II"/>
    <property type="match status" value="1"/>
</dbReference>
<dbReference type="Gene3D" id="3.40.190.10">
    <property type="entry name" value="Periplasmic binding protein-like II"/>
    <property type="match status" value="2"/>
</dbReference>
<dbReference type="Pfam" id="PF16868">
    <property type="entry name" value="NMT1_3"/>
    <property type="match status" value="1"/>
</dbReference>
<dbReference type="Proteomes" id="UP000287447">
    <property type="component" value="Unassembled WGS sequence"/>
</dbReference>
<feature type="signal peptide" evidence="1">
    <location>
        <begin position="1"/>
        <end position="17"/>
    </location>
</feature>
<dbReference type="PANTHER" id="PTHR42941">
    <property type="entry name" value="SLL1037 PROTEIN"/>
    <property type="match status" value="1"/>
</dbReference>